<name>A0ABW5WWF2_9STAP</name>
<dbReference type="Gene3D" id="3.40.50.510">
    <property type="entry name" value="Phosphotransferase system, mannose-type IIA component"/>
    <property type="match status" value="1"/>
</dbReference>
<dbReference type="RefSeq" id="WP_377775080.1">
    <property type="nucleotide sequence ID" value="NZ_JBHUOQ010000004.1"/>
</dbReference>
<dbReference type="PROSITE" id="PS51096">
    <property type="entry name" value="PTS_EIIA_TYPE_4"/>
    <property type="match status" value="1"/>
</dbReference>
<comment type="caution">
    <text evidence="9">The sequence shown here is derived from an EMBL/GenBank/DDBJ whole genome shotgun (WGS) entry which is preliminary data.</text>
</comment>
<dbReference type="Pfam" id="PF03610">
    <property type="entry name" value="EIIA-man"/>
    <property type="match status" value="1"/>
</dbReference>
<sequence>MSNVAVIVASHGEFAKHALSSAEMIVGTQENYGVLSLGLDFNLNDARRVLEDELKKLDRSSGTVILVDIFGGTPSNISGALAFQEENILIVSGLNMPLLLDLLSNRERSLEDIAVSLENTYKEGFVDITKKLKEGDDEDECEIL</sequence>
<evidence type="ECO:0000256" key="1">
    <source>
        <dbReference type="ARBA" id="ARBA00004496"/>
    </source>
</evidence>
<comment type="subcellular location">
    <subcellularLocation>
        <location evidence="1">Cytoplasm</location>
    </subcellularLocation>
</comment>
<proteinExistence type="predicted"/>
<dbReference type="InterPro" id="IPR033887">
    <property type="entry name" value="PTS_IIA_man"/>
</dbReference>
<keyword evidence="3" id="KW-0963">Cytoplasm</keyword>
<evidence type="ECO:0000256" key="7">
    <source>
        <dbReference type="ARBA" id="ARBA00022777"/>
    </source>
</evidence>
<feature type="domain" description="PTS EIIA type-4" evidence="8">
    <location>
        <begin position="3"/>
        <end position="125"/>
    </location>
</feature>
<dbReference type="CDD" id="cd00006">
    <property type="entry name" value="PTS_IIA_man"/>
    <property type="match status" value="1"/>
</dbReference>
<dbReference type="SUPFAM" id="SSF53062">
    <property type="entry name" value="PTS system fructose IIA component-like"/>
    <property type="match status" value="1"/>
</dbReference>
<dbReference type="InterPro" id="IPR036662">
    <property type="entry name" value="PTS_EIIA_man-typ_sf"/>
</dbReference>
<evidence type="ECO:0000256" key="2">
    <source>
        <dbReference type="ARBA" id="ARBA00022448"/>
    </source>
</evidence>
<evidence type="ECO:0000256" key="5">
    <source>
        <dbReference type="ARBA" id="ARBA00022679"/>
    </source>
</evidence>
<reference evidence="10" key="1">
    <citation type="journal article" date="2019" name="Int. J. Syst. Evol. Microbiol.">
        <title>The Global Catalogue of Microorganisms (GCM) 10K type strain sequencing project: providing services to taxonomists for standard genome sequencing and annotation.</title>
        <authorList>
            <consortium name="The Broad Institute Genomics Platform"/>
            <consortium name="The Broad Institute Genome Sequencing Center for Infectious Disease"/>
            <person name="Wu L."/>
            <person name="Ma J."/>
        </authorList>
    </citation>
    <scope>NUCLEOTIDE SEQUENCE [LARGE SCALE GENOMIC DNA]</scope>
    <source>
        <strain evidence="10">KCTC 33575</strain>
    </source>
</reference>
<keyword evidence="4 9" id="KW-0762">Sugar transport</keyword>
<evidence type="ECO:0000256" key="6">
    <source>
        <dbReference type="ARBA" id="ARBA00022683"/>
    </source>
</evidence>
<organism evidence="9 10">
    <name type="scientific">Corticicoccus populi</name>
    <dbReference type="NCBI Taxonomy" id="1812821"/>
    <lineage>
        <taxon>Bacteria</taxon>
        <taxon>Bacillati</taxon>
        <taxon>Bacillota</taxon>
        <taxon>Bacilli</taxon>
        <taxon>Bacillales</taxon>
        <taxon>Staphylococcaceae</taxon>
        <taxon>Corticicoccus</taxon>
    </lineage>
</organism>
<protein>
    <submittedName>
        <fullName evidence="9">PTS sugar transporter subunit IIA</fullName>
    </submittedName>
</protein>
<keyword evidence="6" id="KW-0598">Phosphotransferase system</keyword>
<dbReference type="InterPro" id="IPR004701">
    <property type="entry name" value="PTS_EIIA_man-typ"/>
</dbReference>
<dbReference type="InterPro" id="IPR051471">
    <property type="entry name" value="Bacterial_PTS_sugar_comp"/>
</dbReference>
<keyword evidence="10" id="KW-1185">Reference proteome</keyword>
<evidence type="ECO:0000313" key="9">
    <source>
        <dbReference type="EMBL" id="MFD2831140.1"/>
    </source>
</evidence>
<dbReference type="EMBL" id="JBHUOQ010000004">
    <property type="protein sequence ID" value="MFD2831140.1"/>
    <property type="molecule type" value="Genomic_DNA"/>
</dbReference>
<accession>A0ABW5WWF2</accession>
<keyword evidence="5" id="KW-0808">Transferase</keyword>
<dbReference type="PANTHER" id="PTHR33799">
    <property type="entry name" value="PTS PERMEASE-RELATED-RELATED"/>
    <property type="match status" value="1"/>
</dbReference>
<evidence type="ECO:0000313" key="10">
    <source>
        <dbReference type="Proteomes" id="UP001597519"/>
    </source>
</evidence>
<evidence type="ECO:0000256" key="4">
    <source>
        <dbReference type="ARBA" id="ARBA00022597"/>
    </source>
</evidence>
<dbReference type="PANTHER" id="PTHR33799:SF1">
    <property type="entry name" value="PTS SYSTEM MANNOSE-SPECIFIC EIIAB COMPONENT-RELATED"/>
    <property type="match status" value="1"/>
</dbReference>
<evidence type="ECO:0000259" key="8">
    <source>
        <dbReference type="PROSITE" id="PS51096"/>
    </source>
</evidence>
<gene>
    <name evidence="9" type="ORF">ACFSX4_11760</name>
</gene>
<dbReference type="Proteomes" id="UP001597519">
    <property type="component" value="Unassembled WGS sequence"/>
</dbReference>
<evidence type="ECO:0000256" key="3">
    <source>
        <dbReference type="ARBA" id="ARBA00022490"/>
    </source>
</evidence>
<keyword evidence="7" id="KW-0418">Kinase</keyword>
<keyword evidence="2" id="KW-0813">Transport</keyword>